<proteinExistence type="predicted"/>
<dbReference type="AlphaFoldDB" id="A0AAX3W3P6"/>
<sequence>MKIKVAIISVTIFWFLFSSISIAASMPYSPVIKNEKLKLFVTSYVLQSWGFFSRNPRESNLNIYSLNDDNESILAPNHLPSNILGLDRKARAQGVEAAVLYNQVKEENIETCEFNASECLEEMSISQKIFNETQEPTLCGEIGLALKEPIPWSWGKFENTVMKSEPSKVEVICKNG</sequence>
<gene>
    <name evidence="2" type="ORF">PYH69_13450</name>
</gene>
<feature type="chain" id="PRO_5043410620" evidence="1">
    <location>
        <begin position="24"/>
        <end position="176"/>
    </location>
</feature>
<keyword evidence="1" id="KW-0732">Signal</keyword>
<reference evidence="2" key="1">
    <citation type="journal article" date="2023" name="Antibiotics">
        <title>Prevalence and Molecular Characterization of Methicillin-Resistant Staphylococci (MRS) and Mammaliicocci (MRM) in Dromedary Camels from Algeria: First Detection of SCCmec-mecC Hybrid in Methicillin-Resistant Mammaliicoccus lentus.</title>
        <authorList>
            <person name="Belhout C."/>
            <person name="Boyen F."/>
            <person name="Vereecke N."/>
            <person name="Theuns S."/>
            <person name="Taibi N."/>
            <person name="Stegger M."/>
            <person name="de la Fe-Rodriguez P.Y."/>
            <person name="Bouayad L."/>
            <person name="Elgroud R."/>
            <person name="Butaye P."/>
        </authorList>
    </citation>
    <scope>NUCLEOTIDE SEQUENCE</scope>
    <source>
        <strain evidence="2">7048</strain>
    </source>
</reference>
<dbReference type="Pfam" id="PF17418">
    <property type="entry name" value="SdpA"/>
    <property type="match status" value="1"/>
</dbReference>
<evidence type="ECO:0000313" key="3">
    <source>
        <dbReference type="Proteomes" id="UP001223261"/>
    </source>
</evidence>
<dbReference type="EMBL" id="CP118848">
    <property type="protein sequence ID" value="WHI59701.1"/>
    <property type="molecule type" value="Genomic_DNA"/>
</dbReference>
<evidence type="ECO:0000256" key="1">
    <source>
        <dbReference type="SAM" id="SignalP"/>
    </source>
</evidence>
<dbReference type="Proteomes" id="UP001223261">
    <property type="component" value="Chromosome"/>
</dbReference>
<dbReference type="RefSeq" id="WP_282862019.1">
    <property type="nucleotide sequence ID" value="NZ_CP118848.1"/>
</dbReference>
<name>A0AAX3W3P6_MAMLE</name>
<dbReference type="NCBIfam" id="TIGR04034">
    <property type="entry name" value="export_SdpA"/>
    <property type="match status" value="1"/>
</dbReference>
<protein>
    <submittedName>
        <fullName evidence="2">SdpA family antimicrobial peptide system protein</fullName>
    </submittedName>
</protein>
<dbReference type="InterPro" id="IPR023902">
    <property type="entry name" value="Sporulation_SdpA"/>
</dbReference>
<feature type="signal peptide" evidence="1">
    <location>
        <begin position="1"/>
        <end position="23"/>
    </location>
</feature>
<accession>A0AAX3W3P6</accession>
<organism evidence="2 3">
    <name type="scientific">Mammaliicoccus lentus</name>
    <name type="common">Staphylococcus lentus</name>
    <dbReference type="NCBI Taxonomy" id="42858"/>
    <lineage>
        <taxon>Bacteria</taxon>
        <taxon>Bacillati</taxon>
        <taxon>Bacillota</taxon>
        <taxon>Bacilli</taxon>
        <taxon>Bacillales</taxon>
        <taxon>Staphylococcaceae</taxon>
        <taxon>Mammaliicoccus</taxon>
    </lineage>
</organism>
<evidence type="ECO:0000313" key="2">
    <source>
        <dbReference type="EMBL" id="WHI59701.1"/>
    </source>
</evidence>